<feature type="domain" description="CENP-V/GFA" evidence="4">
    <location>
        <begin position="4"/>
        <end position="128"/>
    </location>
</feature>
<keyword evidence="6" id="KW-1185">Reference proteome</keyword>
<accession>A0ABY4XEH6</accession>
<keyword evidence="2" id="KW-0479">Metal-binding</keyword>
<reference evidence="5" key="1">
    <citation type="journal article" date="2022" name="Toxins">
        <title>Genomic Analysis of Sphingopyxis sp. USTB-05 for Biodegrading Cyanobacterial Hepatotoxins.</title>
        <authorList>
            <person name="Liu C."/>
            <person name="Xu Q."/>
            <person name="Zhao Z."/>
            <person name="Zhang H."/>
            <person name="Liu X."/>
            <person name="Yin C."/>
            <person name="Liu Y."/>
            <person name="Yan H."/>
        </authorList>
    </citation>
    <scope>NUCLEOTIDE SEQUENCE</scope>
    <source>
        <strain evidence="5">NBD5</strain>
    </source>
</reference>
<keyword evidence="5" id="KW-0614">Plasmid</keyword>
<dbReference type="SUPFAM" id="SSF51316">
    <property type="entry name" value="Mss4-like"/>
    <property type="match status" value="1"/>
</dbReference>
<organism evidence="5 6">
    <name type="scientific">Sphingomonas morindae</name>
    <dbReference type="NCBI Taxonomy" id="1541170"/>
    <lineage>
        <taxon>Bacteria</taxon>
        <taxon>Pseudomonadati</taxon>
        <taxon>Pseudomonadota</taxon>
        <taxon>Alphaproteobacteria</taxon>
        <taxon>Sphingomonadales</taxon>
        <taxon>Sphingomonadaceae</taxon>
        <taxon>Sphingomonas</taxon>
    </lineage>
</organism>
<dbReference type="InterPro" id="IPR006913">
    <property type="entry name" value="CENP-V/GFA"/>
</dbReference>
<dbReference type="InterPro" id="IPR052355">
    <property type="entry name" value="CENP-V-like"/>
</dbReference>
<evidence type="ECO:0000259" key="4">
    <source>
        <dbReference type="PROSITE" id="PS51891"/>
    </source>
</evidence>
<dbReference type="EMBL" id="CP084932">
    <property type="protein sequence ID" value="USI75224.1"/>
    <property type="molecule type" value="Genomic_DNA"/>
</dbReference>
<dbReference type="PANTHER" id="PTHR28620:SF1">
    <property type="entry name" value="CENP-V_GFA DOMAIN-CONTAINING PROTEIN"/>
    <property type="match status" value="1"/>
</dbReference>
<gene>
    <name evidence="5" type="ORF">LHA26_19755</name>
</gene>
<evidence type="ECO:0000313" key="5">
    <source>
        <dbReference type="EMBL" id="USI75224.1"/>
    </source>
</evidence>
<geneLocation type="plasmid" evidence="5 6">
    <name>p1</name>
</geneLocation>
<dbReference type="Gene3D" id="2.170.150.70">
    <property type="match status" value="1"/>
</dbReference>
<dbReference type="PROSITE" id="PS51891">
    <property type="entry name" value="CENP_V_GFA"/>
    <property type="match status" value="1"/>
</dbReference>
<comment type="similarity">
    <text evidence="1">Belongs to the Gfa family.</text>
</comment>
<evidence type="ECO:0000256" key="1">
    <source>
        <dbReference type="ARBA" id="ARBA00005495"/>
    </source>
</evidence>
<protein>
    <recommendedName>
        <fullName evidence="4">CENP-V/GFA domain-containing protein</fullName>
    </recommendedName>
</protein>
<evidence type="ECO:0000313" key="6">
    <source>
        <dbReference type="Proteomes" id="UP001056937"/>
    </source>
</evidence>
<evidence type="ECO:0000256" key="3">
    <source>
        <dbReference type="ARBA" id="ARBA00022833"/>
    </source>
</evidence>
<proteinExistence type="inferred from homology"/>
<dbReference type="Proteomes" id="UP001056937">
    <property type="component" value="Plasmid p1"/>
</dbReference>
<keyword evidence="3" id="KW-0862">Zinc</keyword>
<evidence type="ECO:0000256" key="2">
    <source>
        <dbReference type="ARBA" id="ARBA00022723"/>
    </source>
</evidence>
<name>A0ABY4XEH6_9SPHN</name>
<sequence length="128" mass="14516">MRLHHVRCHCGRSRSEVEADIDHVRECDCSVCRRRGALSFRVAPEAIRFLTPLADLSVYVWGTGTGADYFCPTCGIMPFRKPSRLTQAERVAGKQPFEGWAINVRCIDDLSIDELPRVRIRGSELIIK</sequence>
<dbReference type="Pfam" id="PF04828">
    <property type="entry name" value="GFA"/>
    <property type="match status" value="1"/>
</dbReference>
<dbReference type="PANTHER" id="PTHR28620">
    <property type="entry name" value="CENTROMERE PROTEIN V"/>
    <property type="match status" value="1"/>
</dbReference>
<dbReference type="InterPro" id="IPR011057">
    <property type="entry name" value="Mss4-like_sf"/>
</dbReference>